<dbReference type="PANTHER" id="PTHR13230:SF5">
    <property type="entry name" value="GENERAL TRANSCRIPTION FACTOR 3C POLYPEPTIDE 5"/>
    <property type="match status" value="1"/>
</dbReference>
<dbReference type="InterPro" id="IPR040454">
    <property type="entry name" value="TF_IIIC_Tfc1/Sfc1"/>
</dbReference>
<dbReference type="AlphaFoldDB" id="A0A0L7K2E7"/>
<sequence length="147" mass="17913">SDKPIQYSYTDKRYPDRSGSPSNDDFHKKCRSERGMPLGHWWCYNSTEDFPSEPLEYYIKNRDMRYEYSSLLKKEFEIIEKSMWVRYGYDPRKEPSARMYQTVDFRLRHTAGVHSMVMTRDQIVHYKKADRVRQLRRKNRDEPLPSE</sequence>
<dbReference type="Pfam" id="PF09734">
    <property type="entry name" value="Tau95"/>
    <property type="match status" value="1"/>
</dbReference>
<accession>A0A0L7K2E7</accession>
<feature type="non-terminal residue" evidence="3">
    <location>
        <position position="147"/>
    </location>
</feature>
<feature type="domain" description="Transcription factor IIIC subunit 5 HTH" evidence="2">
    <location>
        <begin position="82"/>
        <end position="106"/>
    </location>
</feature>
<comment type="caution">
    <text evidence="3">The sequence shown here is derived from an EMBL/GenBank/DDBJ whole genome shotgun (WGS) entry which is preliminary data.</text>
</comment>
<reference evidence="3 4" key="1">
    <citation type="journal article" date="2015" name="Genome Biol. Evol.">
        <title>The genome of winter moth (Operophtera brumata) provides a genomic perspective on sexual dimorphism and phenology.</title>
        <authorList>
            <person name="Derks M.F."/>
            <person name="Smit S."/>
            <person name="Salis L."/>
            <person name="Schijlen E."/>
            <person name="Bossers A."/>
            <person name="Mateman C."/>
            <person name="Pijl A.S."/>
            <person name="de Ridder D."/>
            <person name="Groenen M.A."/>
            <person name="Visser M.E."/>
            <person name="Megens H.J."/>
        </authorList>
    </citation>
    <scope>NUCLEOTIDE SEQUENCE [LARGE SCALE GENOMIC DNA]</scope>
    <source>
        <strain evidence="3">WM2013NL</strain>
        <tissue evidence="3">Head and thorax</tissue>
    </source>
</reference>
<gene>
    <name evidence="3" type="ORF">OBRU01_26744</name>
</gene>
<dbReference type="Proteomes" id="UP000037510">
    <property type="component" value="Unassembled WGS sequence"/>
</dbReference>
<name>A0A0L7K2E7_OPEBR</name>
<protein>
    <submittedName>
        <fullName evidence="3">Yolkless</fullName>
    </submittedName>
</protein>
<organism evidence="3 4">
    <name type="scientific">Operophtera brumata</name>
    <name type="common">Winter moth</name>
    <name type="synonym">Phalaena brumata</name>
    <dbReference type="NCBI Taxonomy" id="104452"/>
    <lineage>
        <taxon>Eukaryota</taxon>
        <taxon>Metazoa</taxon>
        <taxon>Ecdysozoa</taxon>
        <taxon>Arthropoda</taxon>
        <taxon>Hexapoda</taxon>
        <taxon>Insecta</taxon>
        <taxon>Pterygota</taxon>
        <taxon>Neoptera</taxon>
        <taxon>Endopterygota</taxon>
        <taxon>Lepidoptera</taxon>
        <taxon>Glossata</taxon>
        <taxon>Ditrysia</taxon>
        <taxon>Geometroidea</taxon>
        <taxon>Geometridae</taxon>
        <taxon>Larentiinae</taxon>
        <taxon>Operophtera</taxon>
    </lineage>
</organism>
<dbReference type="GO" id="GO:0001003">
    <property type="term" value="F:RNA polymerase III type 2 promoter sequence-specific DNA binding"/>
    <property type="evidence" value="ECO:0007669"/>
    <property type="project" value="TreeGrafter"/>
</dbReference>
<evidence type="ECO:0000313" key="3">
    <source>
        <dbReference type="EMBL" id="KOB51981.1"/>
    </source>
</evidence>
<feature type="non-terminal residue" evidence="3">
    <location>
        <position position="1"/>
    </location>
</feature>
<dbReference type="GO" id="GO:0000127">
    <property type="term" value="C:transcription factor TFIIIC complex"/>
    <property type="evidence" value="ECO:0007669"/>
    <property type="project" value="InterPro"/>
</dbReference>
<evidence type="ECO:0000259" key="2">
    <source>
        <dbReference type="Pfam" id="PF09734"/>
    </source>
</evidence>
<dbReference type="EMBL" id="JTDY01015007">
    <property type="protein sequence ID" value="KOB51981.1"/>
    <property type="molecule type" value="Genomic_DNA"/>
</dbReference>
<dbReference type="InterPro" id="IPR019136">
    <property type="entry name" value="TF_IIIC_su-5_HTH"/>
</dbReference>
<evidence type="ECO:0000313" key="4">
    <source>
        <dbReference type="Proteomes" id="UP000037510"/>
    </source>
</evidence>
<dbReference type="GO" id="GO:0001002">
    <property type="term" value="F:RNA polymerase III type 1 promoter sequence-specific DNA binding"/>
    <property type="evidence" value="ECO:0007669"/>
    <property type="project" value="TreeGrafter"/>
</dbReference>
<proteinExistence type="predicted"/>
<dbReference type="GO" id="GO:0006384">
    <property type="term" value="P:transcription initiation at RNA polymerase III promoter"/>
    <property type="evidence" value="ECO:0007669"/>
    <property type="project" value="InterPro"/>
</dbReference>
<feature type="region of interest" description="Disordered" evidence="1">
    <location>
        <begin position="1"/>
        <end position="27"/>
    </location>
</feature>
<keyword evidence="4" id="KW-1185">Reference proteome</keyword>
<evidence type="ECO:0000256" key="1">
    <source>
        <dbReference type="SAM" id="MobiDB-lite"/>
    </source>
</evidence>
<dbReference type="PANTHER" id="PTHR13230">
    <property type="entry name" value="GENERAL TRANSCRIPTION FACTOR IIIC, POLYPEPTIDE 5"/>
    <property type="match status" value="1"/>
</dbReference>